<reference evidence="2" key="1">
    <citation type="submission" date="2011-05" db="EMBL/GenBank/DDBJ databases">
        <authorList>
            <person name="Richards S.R."/>
            <person name="Qu J."/>
            <person name="Jiang H."/>
            <person name="Jhangiani S.N."/>
            <person name="Agravi P."/>
            <person name="Goodspeed R."/>
            <person name="Gross S."/>
            <person name="Mandapat C."/>
            <person name="Jackson L."/>
            <person name="Mathew T."/>
            <person name="Pu L."/>
            <person name="Thornton R."/>
            <person name="Saada N."/>
            <person name="Wilczek-Boney K.B."/>
            <person name="Lee S."/>
            <person name="Kovar C."/>
            <person name="Wu Y."/>
            <person name="Scherer S.E."/>
            <person name="Worley K.C."/>
            <person name="Muzny D.M."/>
            <person name="Gibbs R."/>
        </authorList>
    </citation>
    <scope>NUCLEOTIDE SEQUENCE</scope>
    <source>
        <strain evidence="2">Brora</strain>
    </source>
</reference>
<proteinExistence type="predicted"/>
<reference evidence="1" key="2">
    <citation type="submission" date="2015-02" db="UniProtKB">
        <authorList>
            <consortium name="EnsemblMetazoa"/>
        </authorList>
    </citation>
    <scope>IDENTIFICATION</scope>
</reference>
<sequence length="322" mass="36156">MSKVSSLKSLSLRVVADYVWEVLKIRSTPLEPTLGIKLTNLMNGLDGCSFHAPFLNCLKMIALVFQNVFNAKLLVNSVWNNFKVKPVNLESTLIKLNEYLSLPTSLKLELSHVLSTQYDSYNLFQMALMIEMGFYCLDFQHYLHLSGNLKLLSLLQFGKKTIKKLILRQCMYNCSACNKFTTIQTQEYLISSFPCLQELSANGTCCNDVTLSLVAKYCPLLKKLKVKNATAVTDRGIEYLYSPQSVAKQLSFLSFCNTNVTISGAEKALKNLARLETLECSTHMDTIDLLKSLSEQQLVFAGYKALTITLTEETEKNTNAGN</sequence>
<dbReference type="AlphaFoldDB" id="T1IRI3"/>
<evidence type="ECO:0008006" key="3">
    <source>
        <dbReference type="Google" id="ProtNLM"/>
    </source>
</evidence>
<name>T1IRI3_STRMM</name>
<dbReference type="InterPro" id="IPR032675">
    <property type="entry name" value="LRR_dom_sf"/>
</dbReference>
<dbReference type="EMBL" id="JH431361">
    <property type="status" value="NOT_ANNOTATED_CDS"/>
    <property type="molecule type" value="Genomic_DNA"/>
</dbReference>
<accession>T1IRI3</accession>
<dbReference type="SUPFAM" id="SSF52047">
    <property type="entry name" value="RNI-like"/>
    <property type="match status" value="1"/>
</dbReference>
<dbReference type="EnsemblMetazoa" id="SMAR003676-RA">
    <property type="protein sequence ID" value="SMAR003676-PA"/>
    <property type="gene ID" value="SMAR003676"/>
</dbReference>
<organism evidence="1 2">
    <name type="scientific">Strigamia maritima</name>
    <name type="common">European centipede</name>
    <name type="synonym">Geophilus maritimus</name>
    <dbReference type="NCBI Taxonomy" id="126957"/>
    <lineage>
        <taxon>Eukaryota</taxon>
        <taxon>Metazoa</taxon>
        <taxon>Ecdysozoa</taxon>
        <taxon>Arthropoda</taxon>
        <taxon>Myriapoda</taxon>
        <taxon>Chilopoda</taxon>
        <taxon>Pleurostigmophora</taxon>
        <taxon>Geophilomorpha</taxon>
        <taxon>Linotaeniidae</taxon>
        <taxon>Strigamia</taxon>
    </lineage>
</organism>
<dbReference type="HOGENOM" id="CLU_864128_0_0_1"/>
<dbReference type="Proteomes" id="UP000014500">
    <property type="component" value="Unassembled WGS sequence"/>
</dbReference>
<evidence type="ECO:0000313" key="1">
    <source>
        <dbReference type="EnsemblMetazoa" id="SMAR003676-PA"/>
    </source>
</evidence>
<evidence type="ECO:0000313" key="2">
    <source>
        <dbReference type="Proteomes" id="UP000014500"/>
    </source>
</evidence>
<keyword evidence="2" id="KW-1185">Reference proteome</keyword>
<protein>
    <recommendedName>
        <fullName evidence="3">F-box domain-containing protein</fullName>
    </recommendedName>
</protein>
<dbReference type="Gene3D" id="3.80.10.10">
    <property type="entry name" value="Ribonuclease Inhibitor"/>
    <property type="match status" value="1"/>
</dbReference>